<evidence type="ECO:0000313" key="2">
    <source>
        <dbReference type="EMBL" id="PWK57031.1"/>
    </source>
</evidence>
<keyword evidence="3" id="KW-1185">Reference proteome</keyword>
<dbReference type="GO" id="GO:0010288">
    <property type="term" value="P:response to lead ion"/>
    <property type="evidence" value="ECO:0007669"/>
    <property type="project" value="TreeGrafter"/>
</dbReference>
<dbReference type="InterPro" id="IPR011991">
    <property type="entry name" value="ArsR-like_HTH"/>
</dbReference>
<gene>
    <name evidence="2" type="ORF">C8D95_103268</name>
</gene>
<proteinExistence type="predicted"/>
<dbReference type="Pfam" id="PF12840">
    <property type="entry name" value="HTH_20"/>
    <property type="match status" value="1"/>
</dbReference>
<dbReference type="RefSeq" id="WP_109758781.1">
    <property type="nucleotide sequence ID" value="NZ_CP034588.1"/>
</dbReference>
<dbReference type="PANTHER" id="PTHR39168">
    <property type="entry name" value="TRANSCRIPTIONAL REGULATOR-RELATED"/>
    <property type="match status" value="1"/>
</dbReference>
<dbReference type="OrthoDB" id="9797716at2"/>
<sequence>MREGPDISRLAALIGDPGRAAMLVALMGGQALTAAELAAEAGVTAPTASGHLARLSDAGLLTVRKQGRHKYFALASAEVAAVVEGLMGLADSHGLTRTRPGPRDEGMREARVCYNHLAGRRGVQMYDSLAARGLLEVGAEGLVLSQAGRVFAGGLGVDVGALETARTPVCRECLDWSERRSHLAGSLGRAIFARMERGGWIRRDGESRAVVFSRSGLGEFEAAFPV</sequence>
<dbReference type="InterPro" id="IPR036390">
    <property type="entry name" value="WH_DNA-bd_sf"/>
</dbReference>
<dbReference type="InterPro" id="IPR036388">
    <property type="entry name" value="WH-like_DNA-bd_sf"/>
</dbReference>
<dbReference type="PANTHER" id="PTHR39168:SF1">
    <property type="entry name" value="TRANSCRIPTIONAL REGULATORY PROTEIN"/>
    <property type="match status" value="1"/>
</dbReference>
<dbReference type="AlphaFoldDB" id="A0A316G7U2"/>
<dbReference type="SMART" id="SM00418">
    <property type="entry name" value="HTH_ARSR"/>
    <property type="match status" value="1"/>
</dbReference>
<feature type="domain" description="HTH arsR-type" evidence="1">
    <location>
        <begin position="1"/>
        <end position="94"/>
    </location>
</feature>
<dbReference type="InterPro" id="IPR052543">
    <property type="entry name" value="HTH_Metal-responsive_Reg"/>
</dbReference>
<dbReference type="Proteomes" id="UP000245390">
    <property type="component" value="Unassembled WGS sequence"/>
</dbReference>
<accession>A0A316G7U2</accession>
<protein>
    <submittedName>
        <fullName evidence="2">ArsR family transcriptional regulator</fullName>
    </submittedName>
</protein>
<dbReference type="EMBL" id="QGGV01000003">
    <property type="protein sequence ID" value="PWK57031.1"/>
    <property type="molecule type" value="Genomic_DNA"/>
</dbReference>
<dbReference type="SUPFAM" id="SSF46785">
    <property type="entry name" value="Winged helix' DNA-binding domain"/>
    <property type="match status" value="1"/>
</dbReference>
<organism evidence="2 3">
    <name type="scientific">Silicimonas algicola</name>
    <dbReference type="NCBI Taxonomy" id="1826607"/>
    <lineage>
        <taxon>Bacteria</taxon>
        <taxon>Pseudomonadati</taxon>
        <taxon>Pseudomonadota</taxon>
        <taxon>Alphaproteobacteria</taxon>
        <taxon>Rhodobacterales</taxon>
        <taxon>Paracoccaceae</taxon>
    </lineage>
</organism>
<comment type="caution">
    <text evidence="2">The sequence shown here is derived from an EMBL/GenBank/DDBJ whole genome shotgun (WGS) entry which is preliminary data.</text>
</comment>
<evidence type="ECO:0000313" key="3">
    <source>
        <dbReference type="Proteomes" id="UP000245390"/>
    </source>
</evidence>
<dbReference type="KEGG" id="salo:EF888_09545"/>
<dbReference type="PRINTS" id="PR00778">
    <property type="entry name" value="HTHARSR"/>
</dbReference>
<dbReference type="GO" id="GO:0003700">
    <property type="term" value="F:DNA-binding transcription factor activity"/>
    <property type="evidence" value="ECO:0007669"/>
    <property type="project" value="InterPro"/>
</dbReference>
<dbReference type="CDD" id="cd00090">
    <property type="entry name" value="HTH_ARSR"/>
    <property type="match status" value="1"/>
</dbReference>
<dbReference type="GO" id="GO:0003677">
    <property type="term" value="F:DNA binding"/>
    <property type="evidence" value="ECO:0007669"/>
    <property type="project" value="TreeGrafter"/>
</dbReference>
<dbReference type="GO" id="GO:0032791">
    <property type="term" value="F:lead ion binding"/>
    <property type="evidence" value="ECO:0007669"/>
    <property type="project" value="TreeGrafter"/>
</dbReference>
<dbReference type="Gene3D" id="1.10.10.10">
    <property type="entry name" value="Winged helix-like DNA-binding domain superfamily/Winged helix DNA-binding domain"/>
    <property type="match status" value="1"/>
</dbReference>
<name>A0A316G7U2_9RHOB</name>
<dbReference type="GO" id="GO:0097063">
    <property type="term" value="F:cadmium ion sensor activity"/>
    <property type="evidence" value="ECO:0007669"/>
    <property type="project" value="TreeGrafter"/>
</dbReference>
<evidence type="ECO:0000259" key="1">
    <source>
        <dbReference type="PROSITE" id="PS50987"/>
    </source>
</evidence>
<reference evidence="2 3" key="1">
    <citation type="submission" date="2018-05" db="EMBL/GenBank/DDBJ databases">
        <title>Genomic Encyclopedia of Type Strains, Phase IV (KMG-IV): sequencing the most valuable type-strain genomes for metagenomic binning, comparative biology and taxonomic classification.</title>
        <authorList>
            <person name="Goeker M."/>
        </authorList>
    </citation>
    <scope>NUCLEOTIDE SEQUENCE [LARGE SCALE GENOMIC DNA]</scope>
    <source>
        <strain evidence="2 3">DSM 103371</strain>
    </source>
</reference>
<dbReference type="GO" id="GO:0046686">
    <property type="term" value="P:response to cadmium ion"/>
    <property type="evidence" value="ECO:0007669"/>
    <property type="project" value="TreeGrafter"/>
</dbReference>
<dbReference type="PROSITE" id="PS50987">
    <property type="entry name" value="HTH_ARSR_2"/>
    <property type="match status" value="1"/>
</dbReference>
<dbReference type="InterPro" id="IPR001845">
    <property type="entry name" value="HTH_ArsR_DNA-bd_dom"/>
</dbReference>